<dbReference type="AlphaFoldDB" id="A0A1E1MEE0"/>
<reference evidence="2" key="1">
    <citation type="submission" date="2016-03" db="EMBL/GenBank/DDBJ databases">
        <authorList>
            <person name="Guldener U."/>
        </authorList>
    </citation>
    <scope>NUCLEOTIDE SEQUENCE [LARGE SCALE GENOMIC DNA]</scope>
</reference>
<organism evidence="1 2">
    <name type="scientific">Rhynchosporium secalis</name>
    <name type="common">Barley scald fungus</name>
    <dbReference type="NCBI Taxonomy" id="38038"/>
    <lineage>
        <taxon>Eukaryota</taxon>
        <taxon>Fungi</taxon>
        <taxon>Dikarya</taxon>
        <taxon>Ascomycota</taxon>
        <taxon>Pezizomycotina</taxon>
        <taxon>Leotiomycetes</taxon>
        <taxon>Helotiales</taxon>
        <taxon>Ploettnerulaceae</taxon>
        <taxon>Rhynchosporium</taxon>
    </lineage>
</organism>
<dbReference type="SUPFAM" id="SSF75304">
    <property type="entry name" value="Amidase signature (AS) enzymes"/>
    <property type="match status" value="1"/>
</dbReference>
<dbReference type="Gene3D" id="3.90.1300.10">
    <property type="entry name" value="Amidase signature (AS) domain"/>
    <property type="match status" value="1"/>
</dbReference>
<sequence>MDFPAVVFPFMESSKELDPDPQVYIAPQKGPDYDPILQDGAPCAIQITARRFQVQKCLSAARIIQEALRG</sequence>
<dbReference type="EMBL" id="FJVC01000275">
    <property type="protein sequence ID" value="CZT47085.1"/>
    <property type="molecule type" value="Genomic_DNA"/>
</dbReference>
<accession>A0A1E1MEE0</accession>
<evidence type="ECO:0000313" key="1">
    <source>
        <dbReference type="EMBL" id="CZT47085.1"/>
    </source>
</evidence>
<name>A0A1E1MEE0_RHYSE</name>
<dbReference type="InterPro" id="IPR036928">
    <property type="entry name" value="AS_sf"/>
</dbReference>
<gene>
    <name evidence="1" type="ORF">RSE6_07614</name>
</gene>
<proteinExistence type="predicted"/>
<protein>
    <recommendedName>
        <fullName evidence="3">Amidase domain-containing protein</fullName>
    </recommendedName>
</protein>
<dbReference type="Proteomes" id="UP000177625">
    <property type="component" value="Unassembled WGS sequence"/>
</dbReference>
<evidence type="ECO:0008006" key="3">
    <source>
        <dbReference type="Google" id="ProtNLM"/>
    </source>
</evidence>
<keyword evidence="2" id="KW-1185">Reference proteome</keyword>
<evidence type="ECO:0000313" key="2">
    <source>
        <dbReference type="Proteomes" id="UP000177625"/>
    </source>
</evidence>